<dbReference type="GO" id="GO:0009272">
    <property type="term" value="P:fungal-type cell wall biogenesis"/>
    <property type="evidence" value="ECO:0007669"/>
    <property type="project" value="UniProtKB-ARBA"/>
</dbReference>
<keyword evidence="1" id="KW-0732">Signal</keyword>
<protein>
    <recommendedName>
        <fullName evidence="2">NodB homology domain-containing protein</fullName>
    </recommendedName>
</protein>
<dbReference type="PANTHER" id="PTHR10587:SF98">
    <property type="entry name" value="CHITIN DEACETYLASE"/>
    <property type="match status" value="1"/>
</dbReference>
<reference evidence="3 4" key="1">
    <citation type="journal article" date="2018" name="G3 (Bethesda)">
        <title>Phylogenetic and Phylogenomic Definition of Rhizopus Species.</title>
        <authorList>
            <person name="Gryganskyi A.P."/>
            <person name="Golan J."/>
            <person name="Dolatabadi S."/>
            <person name="Mondo S."/>
            <person name="Robb S."/>
            <person name="Idnurm A."/>
            <person name="Muszewska A."/>
            <person name="Steczkiewicz K."/>
            <person name="Masonjones S."/>
            <person name="Liao H.L."/>
            <person name="Gajdeczka M.T."/>
            <person name="Anike F."/>
            <person name="Vuek A."/>
            <person name="Anishchenko I.M."/>
            <person name="Voigt K."/>
            <person name="de Hoog G.S."/>
            <person name="Smith M.E."/>
            <person name="Heitman J."/>
            <person name="Vilgalys R."/>
            <person name="Stajich J.E."/>
        </authorList>
    </citation>
    <scope>NUCLEOTIDE SEQUENCE [LARGE SCALE GENOMIC DNA]</scope>
    <source>
        <strain evidence="3 4">LSU 92-RS-03</strain>
    </source>
</reference>
<name>A0A367KJG8_RHIST</name>
<dbReference type="PROSITE" id="PS51677">
    <property type="entry name" value="NODB"/>
    <property type="match status" value="1"/>
</dbReference>
<evidence type="ECO:0000313" key="4">
    <source>
        <dbReference type="Proteomes" id="UP000253551"/>
    </source>
</evidence>
<dbReference type="InterPro" id="IPR050248">
    <property type="entry name" value="Polysacc_deacetylase_ArnD"/>
</dbReference>
<dbReference type="Gene3D" id="3.20.20.370">
    <property type="entry name" value="Glycoside hydrolase/deacetylase"/>
    <property type="match status" value="1"/>
</dbReference>
<dbReference type="PANTHER" id="PTHR10587">
    <property type="entry name" value="GLYCOSYL TRANSFERASE-RELATED"/>
    <property type="match status" value="1"/>
</dbReference>
<sequence>MLKPFVILLSILLVQAQSETTDSPYKIDSADYMQASPAWLSHIELPKNVVRGYPKEEEVFPAPLPKKRFNIDLSSYPDLLKQPPVDHPEVQAVINQLDFTKIPASEPRKIKEWAVDISTYDAKKDPDCWWSASNCKKPKVSYIPEDIYMCPQKGHWGLNYDDGPYTYWWPANEKDKEYDQPRFYNYLIEHKRQKATLFFVGSNVVKFPDAAQRALNDGHTICLHTWSHPQMTTLTNEEVVAQLYWTQKAIKEVLGITPKCWRAPYGDVDDRVRAIAWQMGMRTILWDQDSFDWNLYVQPGKGHLKAEEIDSYFENWIQKRINNNDTEHGHITLQHENSNATISMSERWLPKIQEHFTVLPIHHCIDDSQPYWEEQWVYPTLKDPNPPTFSLGHGRNAINDEVVSSSAPFVSPYRCISLAIIAFVISYLS</sequence>
<dbReference type="InterPro" id="IPR011330">
    <property type="entry name" value="Glyco_hydro/deAcase_b/a-brl"/>
</dbReference>
<dbReference type="GO" id="GO:0005975">
    <property type="term" value="P:carbohydrate metabolic process"/>
    <property type="evidence" value="ECO:0007669"/>
    <property type="project" value="InterPro"/>
</dbReference>
<comment type="caution">
    <text evidence="3">The sequence shown here is derived from an EMBL/GenBank/DDBJ whole genome shotgun (WGS) entry which is preliminary data.</text>
</comment>
<dbReference type="GO" id="GO:0004099">
    <property type="term" value="F:chitin deacetylase activity"/>
    <property type="evidence" value="ECO:0007669"/>
    <property type="project" value="TreeGrafter"/>
</dbReference>
<evidence type="ECO:0000256" key="1">
    <source>
        <dbReference type="SAM" id="SignalP"/>
    </source>
</evidence>
<accession>A0A367KJG8</accession>
<evidence type="ECO:0000259" key="2">
    <source>
        <dbReference type="PROSITE" id="PS51677"/>
    </source>
</evidence>
<dbReference type="OrthoDB" id="407355at2759"/>
<feature type="domain" description="NodB homology" evidence="2">
    <location>
        <begin position="154"/>
        <end position="362"/>
    </location>
</feature>
<dbReference type="InterPro" id="IPR002509">
    <property type="entry name" value="NODB_dom"/>
</dbReference>
<dbReference type="SUPFAM" id="SSF88713">
    <property type="entry name" value="Glycoside hydrolase/deacetylase"/>
    <property type="match status" value="1"/>
</dbReference>
<keyword evidence="4" id="KW-1185">Reference proteome</keyword>
<dbReference type="GO" id="GO:0016020">
    <property type="term" value="C:membrane"/>
    <property type="evidence" value="ECO:0007669"/>
    <property type="project" value="TreeGrafter"/>
</dbReference>
<dbReference type="Proteomes" id="UP000253551">
    <property type="component" value="Unassembled WGS sequence"/>
</dbReference>
<proteinExistence type="predicted"/>
<feature type="chain" id="PRO_5016661179" description="NodB homology domain-containing protein" evidence="1">
    <location>
        <begin position="17"/>
        <end position="429"/>
    </location>
</feature>
<organism evidence="3 4">
    <name type="scientific">Rhizopus stolonifer</name>
    <name type="common">Rhizopus nigricans</name>
    <dbReference type="NCBI Taxonomy" id="4846"/>
    <lineage>
        <taxon>Eukaryota</taxon>
        <taxon>Fungi</taxon>
        <taxon>Fungi incertae sedis</taxon>
        <taxon>Mucoromycota</taxon>
        <taxon>Mucoromycotina</taxon>
        <taxon>Mucoromycetes</taxon>
        <taxon>Mucorales</taxon>
        <taxon>Mucorineae</taxon>
        <taxon>Rhizopodaceae</taxon>
        <taxon>Rhizopus</taxon>
    </lineage>
</organism>
<dbReference type="EMBL" id="PJQM01001455">
    <property type="protein sequence ID" value="RCI02290.1"/>
    <property type="molecule type" value="Genomic_DNA"/>
</dbReference>
<dbReference type="AlphaFoldDB" id="A0A367KJG8"/>
<evidence type="ECO:0000313" key="3">
    <source>
        <dbReference type="EMBL" id="RCI02290.1"/>
    </source>
</evidence>
<gene>
    <name evidence="3" type="ORF">CU098_005316</name>
</gene>
<dbReference type="Pfam" id="PF01522">
    <property type="entry name" value="Polysacc_deac_1"/>
    <property type="match status" value="1"/>
</dbReference>
<feature type="signal peptide" evidence="1">
    <location>
        <begin position="1"/>
        <end position="16"/>
    </location>
</feature>